<evidence type="ECO:0000256" key="1">
    <source>
        <dbReference type="ARBA" id="ARBA00000829"/>
    </source>
</evidence>
<keyword evidence="4 12" id="KW-0378">Hydrolase</keyword>
<dbReference type="Pfam" id="PF00703">
    <property type="entry name" value="Glyco_hydro_2"/>
    <property type="match status" value="1"/>
</dbReference>
<dbReference type="Pfam" id="PF22666">
    <property type="entry name" value="Glyco_hydro_2_N2"/>
    <property type="match status" value="1"/>
</dbReference>
<organism evidence="12 13">
    <name type="scientific">Roseiflexus castenholzii (strain DSM 13941 / HLO8)</name>
    <dbReference type="NCBI Taxonomy" id="383372"/>
    <lineage>
        <taxon>Bacteria</taxon>
        <taxon>Bacillati</taxon>
        <taxon>Chloroflexota</taxon>
        <taxon>Chloroflexia</taxon>
        <taxon>Chloroflexales</taxon>
        <taxon>Roseiflexineae</taxon>
        <taxon>Roseiflexaceae</taxon>
        <taxon>Roseiflexus</taxon>
    </lineage>
</organism>
<evidence type="ECO:0000256" key="3">
    <source>
        <dbReference type="ARBA" id="ARBA00012754"/>
    </source>
</evidence>
<evidence type="ECO:0000256" key="6">
    <source>
        <dbReference type="ARBA" id="ARBA00038429"/>
    </source>
</evidence>
<dbReference type="SUPFAM" id="SSF49303">
    <property type="entry name" value="beta-Galactosidase/glucuronidase domain"/>
    <property type="match status" value="2"/>
</dbReference>
<evidence type="ECO:0000256" key="4">
    <source>
        <dbReference type="ARBA" id="ARBA00022801"/>
    </source>
</evidence>
<dbReference type="STRING" id="383372.Rcas_2644"/>
<dbReference type="OrthoDB" id="9801077at2"/>
<dbReference type="AlphaFoldDB" id="A7NMF4"/>
<evidence type="ECO:0000256" key="8">
    <source>
        <dbReference type="ARBA" id="ARBA00041614"/>
    </source>
</evidence>
<dbReference type="PANTHER" id="PTHR43730:SF1">
    <property type="entry name" value="BETA-MANNOSIDASE"/>
    <property type="match status" value="1"/>
</dbReference>
<evidence type="ECO:0000256" key="7">
    <source>
        <dbReference type="ARBA" id="ARBA00041069"/>
    </source>
</evidence>
<dbReference type="Proteomes" id="UP000000263">
    <property type="component" value="Chromosome"/>
</dbReference>
<dbReference type="EMBL" id="CP000804">
    <property type="protein sequence ID" value="ABU58716.1"/>
    <property type="molecule type" value="Genomic_DNA"/>
</dbReference>
<evidence type="ECO:0000259" key="9">
    <source>
        <dbReference type="Pfam" id="PF00703"/>
    </source>
</evidence>
<dbReference type="InterPro" id="IPR017853">
    <property type="entry name" value="GH"/>
</dbReference>
<dbReference type="CAZy" id="GH2">
    <property type="family name" value="Glycoside Hydrolase Family 2"/>
</dbReference>
<dbReference type="GO" id="GO:0004567">
    <property type="term" value="F:beta-mannosidase activity"/>
    <property type="evidence" value="ECO:0007669"/>
    <property type="project" value="UniProtKB-EC"/>
</dbReference>
<evidence type="ECO:0000256" key="5">
    <source>
        <dbReference type="ARBA" id="ARBA00023295"/>
    </source>
</evidence>
<dbReference type="InterPro" id="IPR006102">
    <property type="entry name" value="Ig-like_GH2"/>
</dbReference>
<dbReference type="EC" id="3.2.1.25" evidence="3"/>
<dbReference type="InterPro" id="IPR050887">
    <property type="entry name" value="Beta-mannosidase_GH2"/>
</dbReference>
<accession>A7NMF4</accession>
<evidence type="ECO:0000256" key="2">
    <source>
        <dbReference type="ARBA" id="ARBA00004740"/>
    </source>
</evidence>
<dbReference type="InterPro" id="IPR036156">
    <property type="entry name" value="Beta-gal/glucu_dom_sf"/>
</dbReference>
<dbReference type="SUPFAM" id="SSF51445">
    <property type="entry name" value="(Trans)glycosidases"/>
    <property type="match status" value="1"/>
</dbReference>
<reference evidence="12 13" key="1">
    <citation type="submission" date="2007-08" db="EMBL/GenBank/DDBJ databases">
        <title>Complete sequence of Roseiflexus castenholzii DSM 13941.</title>
        <authorList>
            <consortium name="US DOE Joint Genome Institute"/>
            <person name="Copeland A."/>
            <person name="Lucas S."/>
            <person name="Lapidus A."/>
            <person name="Barry K."/>
            <person name="Glavina del Rio T."/>
            <person name="Dalin E."/>
            <person name="Tice H."/>
            <person name="Pitluck S."/>
            <person name="Thompson L.S."/>
            <person name="Brettin T."/>
            <person name="Bruce D."/>
            <person name="Detter J.C."/>
            <person name="Han C."/>
            <person name="Tapia R."/>
            <person name="Schmutz J."/>
            <person name="Larimer F."/>
            <person name="Land M."/>
            <person name="Hauser L."/>
            <person name="Kyrpides N."/>
            <person name="Mikhailova N."/>
            <person name="Bryant D.A."/>
            <person name="Hanada S."/>
            <person name="Tsukatani Y."/>
            <person name="Richardson P."/>
        </authorList>
    </citation>
    <scope>NUCLEOTIDE SEQUENCE [LARGE SCALE GENOMIC DNA]</scope>
    <source>
        <strain evidence="13">DSM 13941 / HLO8</strain>
    </source>
</reference>
<dbReference type="Gene3D" id="3.20.20.80">
    <property type="entry name" value="Glycosidases"/>
    <property type="match status" value="1"/>
</dbReference>
<feature type="domain" description="Glycoside hydrolase family 2 immunoglobulin-like beta-sandwich" evidence="9">
    <location>
        <begin position="198"/>
        <end position="315"/>
    </location>
</feature>
<feature type="domain" description="Beta-mannosidase-like galactose-binding" evidence="11">
    <location>
        <begin position="23"/>
        <end position="188"/>
    </location>
</feature>
<sequence>MRQIVLSSGWRLRQYDPSREFTAQIDDEEGWIPATVPGVVHQDLIAAGLLPDPFDGLNEYAAQWVGEVAWLYRCDFDAPDNSAPDETVVLCCDGLDTFATVWLNDAPVLTNDNMFVPRRAEVTRLIRRGRNRLMMLFDSALRRGRAREAEDGVLPVWNGDSSRLYVRKAQYHYGWDWGPTLLTAGPWRPVRLEFFTARIADVSCPVEVDPDLHHATVAVQVEIEAGQHTARNTGEMMRFFAGLTVQVELIDPDGAPVATAALPVEGGSSATRLHVPAPRLWWPNGYGDHPLYRLVTTLHDSNGALDRRELRIGLRRLRLVQAPLDHEPGTTFLFEVNNIPIFCGGANWIPADSFVTRITPEMYRGWCQQAAAANMVMLRVWGGGIYEDDTFYDACDELGLLVWQDFMFACGIYPAPGWFRDSVRAEAEAQVRRLRHHPCLALWCGNNEDYQIAAATGRYDPNLTPEENADRFPARLIYERLLPDICAVLDPTRPYWPGSPYGGADGSDQTFGDRHTWDVWHGRVAPYQEYVAYHGRFVSEFGMQAFPDRATIEAFAPPAERYPQSRTLDHHNKAADGPRRLAVYLSDNVRIPSDLDGYIYATQLVQAEALAMAIRSWRRRWGGPGRYATAGALVWQLNDCWPVISWSLIDYYRRAKPALYAVRRALAPIAPGLARTADSAELWVVNGTTAAADVDVELRTWTLGGDLVVLDKLRVSLLPNRTTELGQFGFDPGSALIFDARVIMNDQVVARASLWPEPLKYLTLPDPVIVLDLASDDELHIRAARPAKGVVLLAGDGVAWSDNYLDLMPGDEQVIRADGLGERPLSVRWLGME</sequence>
<evidence type="ECO:0000313" key="13">
    <source>
        <dbReference type="Proteomes" id="UP000000263"/>
    </source>
</evidence>
<gene>
    <name evidence="12" type="ordered locus">Rcas_2644</name>
</gene>
<dbReference type="Gene3D" id="2.60.120.260">
    <property type="entry name" value="Galactose-binding domain-like"/>
    <property type="match status" value="1"/>
</dbReference>
<comment type="similarity">
    <text evidence="6">Belongs to the glycosyl hydrolase 2 family. Beta-mannosidase B subfamily.</text>
</comment>
<dbReference type="InterPro" id="IPR041447">
    <property type="entry name" value="Mannosidase_ig"/>
</dbReference>
<evidence type="ECO:0000259" key="11">
    <source>
        <dbReference type="Pfam" id="PF22666"/>
    </source>
</evidence>
<dbReference type="KEGG" id="rca:Rcas_2644"/>
<evidence type="ECO:0000313" key="12">
    <source>
        <dbReference type="EMBL" id="ABU58716.1"/>
    </source>
</evidence>
<dbReference type="HOGENOM" id="CLU_005015_1_1_0"/>
<feature type="domain" description="Mannosidase Ig/CBM-like" evidence="10">
    <location>
        <begin position="679"/>
        <end position="761"/>
    </location>
</feature>
<dbReference type="Gene3D" id="2.60.40.10">
    <property type="entry name" value="Immunoglobulins"/>
    <property type="match status" value="2"/>
</dbReference>
<dbReference type="InterPro" id="IPR013783">
    <property type="entry name" value="Ig-like_fold"/>
</dbReference>
<dbReference type="SUPFAM" id="SSF49785">
    <property type="entry name" value="Galactose-binding domain-like"/>
    <property type="match status" value="1"/>
</dbReference>
<keyword evidence="5 12" id="KW-0326">Glycosidase</keyword>
<dbReference type="RefSeq" id="WP_012121140.1">
    <property type="nucleotide sequence ID" value="NC_009767.1"/>
</dbReference>
<dbReference type="GO" id="GO:0005576">
    <property type="term" value="C:extracellular region"/>
    <property type="evidence" value="ECO:0007669"/>
    <property type="project" value="UniProtKB-SubCell"/>
</dbReference>
<dbReference type="GO" id="GO:0006516">
    <property type="term" value="P:glycoprotein catabolic process"/>
    <property type="evidence" value="ECO:0007669"/>
    <property type="project" value="TreeGrafter"/>
</dbReference>
<proteinExistence type="inferred from homology"/>
<comment type="catalytic activity">
    <reaction evidence="1">
        <text>Hydrolysis of terminal, non-reducing beta-D-mannose residues in beta-D-mannosides.</text>
        <dbReference type="EC" id="3.2.1.25"/>
    </reaction>
</comment>
<dbReference type="Pfam" id="PF17786">
    <property type="entry name" value="Mannosidase_ig"/>
    <property type="match status" value="1"/>
</dbReference>
<dbReference type="PANTHER" id="PTHR43730">
    <property type="entry name" value="BETA-MANNOSIDASE"/>
    <property type="match status" value="1"/>
</dbReference>
<dbReference type="InterPro" id="IPR008979">
    <property type="entry name" value="Galactose-bd-like_sf"/>
</dbReference>
<comment type="pathway">
    <text evidence="2">Glycan metabolism; N-glycan degradation.</text>
</comment>
<protein>
    <recommendedName>
        <fullName evidence="7">Beta-mannosidase B</fullName>
        <ecNumber evidence="3">3.2.1.25</ecNumber>
    </recommendedName>
    <alternativeName>
        <fullName evidence="8">Mannanase B</fullName>
    </alternativeName>
</protein>
<evidence type="ECO:0000259" key="10">
    <source>
        <dbReference type="Pfam" id="PF17786"/>
    </source>
</evidence>
<dbReference type="InterPro" id="IPR054593">
    <property type="entry name" value="Beta-mannosidase-like_N2"/>
</dbReference>
<dbReference type="eggNOG" id="COG3250">
    <property type="taxonomic scope" value="Bacteria"/>
</dbReference>
<name>A7NMF4_ROSCS</name>
<dbReference type="FunFam" id="3.20.20.80:FF:000050">
    <property type="entry name" value="Beta-mannosidase B"/>
    <property type="match status" value="1"/>
</dbReference>
<dbReference type="GO" id="GO:0005975">
    <property type="term" value="P:carbohydrate metabolic process"/>
    <property type="evidence" value="ECO:0007669"/>
    <property type="project" value="InterPro"/>
</dbReference>
<keyword evidence="13" id="KW-1185">Reference proteome</keyword>